<feature type="compositionally biased region" description="Acidic residues" evidence="2">
    <location>
        <begin position="588"/>
        <end position="603"/>
    </location>
</feature>
<proteinExistence type="inferred from homology"/>
<gene>
    <name evidence="4" type="ORF">EDB92DRAFT_1900536</name>
</gene>
<organism evidence="4 5">
    <name type="scientific">Lactarius akahatsu</name>
    <dbReference type="NCBI Taxonomy" id="416441"/>
    <lineage>
        <taxon>Eukaryota</taxon>
        <taxon>Fungi</taxon>
        <taxon>Dikarya</taxon>
        <taxon>Basidiomycota</taxon>
        <taxon>Agaricomycotina</taxon>
        <taxon>Agaricomycetes</taxon>
        <taxon>Russulales</taxon>
        <taxon>Russulaceae</taxon>
        <taxon>Lactarius</taxon>
    </lineage>
</organism>
<dbReference type="PANTHER" id="PTHR13454">
    <property type="entry name" value="PROTEIN MCM10 HOMOLOG"/>
    <property type="match status" value="1"/>
</dbReference>
<accession>A0AAD4L931</accession>
<protein>
    <recommendedName>
        <fullName evidence="3">Zinc finger Mcm10/DnaG-type domain-containing protein</fullName>
    </recommendedName>
</protein>
<dbReference type="Proteomes" id="UP001201163">
    <property type="component" value="Unassembled WGS sequence"/>
</dbReference>
<dbReference type="InterPro" id="IPR040184">
    <property type="entry name" value="Mcm10"/>
</dbReference>
<feature type="domain" description="Zinc finger Mcm10/DnaG-type" evidence="3">
    <location>
        <begin position="401"/>
        <end position="446"/>
    </location>
</feature>
<feature type="compositionally biased region" description="Pro residues" evidence="2">
    <location>
        <begin position="271"/>
        <end position="281"/>
    </location>
</feature>
<feature type="region of interest" description="Disordered" evidence="2">
    <location>
        <begin position="23"/>
        <end position="96"/>
    </location>
</feature>
<evidence type="ECO:0000256" key="1">
    <source>
        <dbReference type="ARBA" id="ARBA00009679"/>
    </source>
</evidence>
<keyword evidence="5" id="KW-1185">Reference proteome</keyword>
<evidence type="ECO:0000259" key="3">
    <source>
        <dbReference type="Pfam" id="PF09329"/>
    </source>
</evidence>
<dbReference type="GO" id="GO:0043596">
    <property type="term" value="C:nuclear replication fork"/>
    <property type="evidence" value="ECO:0007669"/>
    <property type="project" value="TreeGrafter"/>
</dbReference>
<feature type="region of interest" description="Disordered" evidence="2">
    <location>
        <begin position="546"/>
        <end position="635"/>
    </location>
</feature>
<dbReference type="PANTHER" id="PTHR13454:SF11">
    <property type="entry name" value="PROTEIN MCM10 HOMOLOG"/>
    <property type="match status" value="1"/>
</dbReference>
<feature type="compositionally biased region" description="Basic and acidic residues" evidence="2">
    <location>
        <begin position="38"/>
        <end position="47"/>
    </location>
</feature>
<dbReference type="InterPro" id="IPR015408">
    <property type="entry name" value="Znf_Mcm10/DnaG"/>
</dbReference>
<dbReference type="GO" id="GO:0003688">
    <property type="term" value="F:DNA replication origin binding"/>
    <property type="evidence" value="ECO:0007669"/>
    <property type="project" value="TreeGrafter"/>
</dbReference>
<name>A0AAD4L931_9AGAM</name>
<dbReference type="Pfam" id="PF09329">
    <property type="entry name" value="zf-primase"/>
    <property type="match status" value="1"/>
</dbReference>
<dbReference type="AlphaFoldDB" id="A0AAD4L931"/>
<evidence type="ECO:0000313" key="4">
    <source>
        <dbReference type="EMBL" id="KAH8980467.1"/>
    </source>
</evidence>
<feature type="region of interest" description="Disordered" evidence="2">
    <location>
        <begin position="666"/>
        <end position="698"/>
    </location>
</feature>
<feature type="region of interest" description="Disordered" evidence="2">
    <location>
        <begin position="258"/>
        <end position="296"/>
    </location>
</feature>
<dbReference type="GO" id="GO:0006270">
    <property type="term" value="P:DNA replication initiation"/>
    <property type="evidence" value="ECO:0007669"/>
    <property type="project" value="InterPro"/>
</dbReference>
<feature type="compositionally biased region" description="Polar residues" evidence="2">
    <location>
        <begin position="604"/>
        <end position="627"/>
    </location>
</feature>
<dbReference type="GO" id="GO:0003697">
    <property type="term" value="F:single-stranded DNA binding"/>
    <property type="evidence" value="ECO:0007669"/>
    <property type="project" value="InterPro"/>
</dbReference>
<dbReference type="EMBL" id="JAKELL010000135">
    <property type="protein sequence ID" value="KAH8980467.1"/>
    <property type="molecule type" value="Genomic_DNA"/>
</dbReference>
<sequence length="698" mass="75070">MESVASREQKEILRQQSIQRQIAQLQAQLSDPNTPCPKGHDSHVENGKRKHSNATVLAPASPDSKKRKTATAVPPEKPRRRAKDHRDLGDSYANDRGTVSSVALQQPGPSNVISKLSALSKCTPSSAEQCVPERTSSFTDKASGVPARDDNLTLIEELELGPYDHKSPFDDPLFERLEPHSGIRLSSRKLPYQDLQAYMTGRYYISPSKLYSIVRTYPGAGAGARGQVYDVPVVGDWVTIAVVAERSPIRVSRAPVTLAPGEARDADDPDPIPSPLAPPPHRSSKSANKDPPPRAGRKYVNLTLVDFGVGGKKGTLRGDAVLSLLLFESDSYDTVSRGDGLLPEKIYKGGGRGAFEAMAKLREGTVVALLNPRVLKPIQKPGAPNVLALTPESAASMAVIGTAQDLGMCGVVKRDGKPCGSWCDKRISEVCDYHVQHAVERRRAARPEFSSGTSGMGAGSSSLKRKAAAYDPQRKWGLAPGDDSAPPSSVVEGATYVVAGHVVASGKRDLFVNENVGREAQARAARKAGSRDVDKALKRLLARDKEGMKAVQEARSFAKKMKDQQNTAAKPSGKEGPSGIKKKQKEDDVSEADSWTEEEDENDGASTTDKQPTKNAYSAQVIKQSAKGQGREEDASSIYSKLAELASRREPDKISLTHRPGGRVLSVVSAPKKKGDDDLVDLDESSDDELVVGLPETS</sequence>
<feature type="region of interest" description="Disordered" evidence="2">
    <location>
        <begin position="442"/>
        <end position="466"/>
    </location>
</feature>
<comment type="caution">
    <text evidence="4">The sequence shown here is derived from an EMBL/GenBank/DDBJ whole genome shotgun (WGS) entry which is preliminary data.</text>
</comment>
<dbReference type="InterPro" id="IPR012340">
    <property type="entry name" value="NA-bd_OB-fold"/>
</dbReference>
<dbReference type="Gene3D" id="2.40.50.140">
    <property type="entry name" value="Nucleic acid-binding proteins"/>
    <property type="match status" value="1"/>
</dbReference>
<evidence type="ECO:0000313" key="5">
    <source>
        <dbReference type="Proteomes" id="UP001201163"/>
    </source>
</evidence>
<feature type="compositionally biased region" description="Acidic residues" evidence="2">
    <location>
        <begin position="678"/>
        <end position="690"/>
    </location>
</feature>
<comment type="similarity">
    <text evidence="1">Belongs to the MCM10 family.</text>
</comment>
<reference evidence="4" key="1">
    <citation type="submission" date="2022-01" db="EMBL/GenBank/DDBJ databases">
        <title>Comparative genomics reveals a dynamic genome evolution in the ectomycorrhizal milk-cap (Lactarius) mushrooms.</title>
        <authorList>
            <consortium name="DOE Joint Genome Institute"/>
            <person name="Lebreton A."/>
            <person name="Tang N."/>
            <person name="Kuo A."/>
            <person name="LaButti K."/>
            <person name="Drula E."/>
            <person name="Barry K."/>
            <person name="Clum A."/>
            <person name="Lipzen A."/>
            <person name="Mousain D."/>
            <person name="Ng V."/>
            <person name="Wang R."/>
            <person name="Wang X."/>
            <person name="Dai Y."/>
            <person name="Henrissat B."/>
            <person name="Grigoriev I.V."/>
            <person name="Guerin-Laguette A."/>
            <person name="Yu F."/>
            <person name="Martin F.M."/>
        </authorList>
    </citation>
    <scope>NUCLEOTIDE SEQUENCE</scope>
    <source>
        <strain evidence="4">QP</strain>
    </source>
</reference>
<evidence type="ECO:0000256" key="2">
    <source>
        <dbReference type="SAM" id="MobiDB-lite"/>
    </source>
</evidence>